<dbReference type="PANTHER" id="PTHR31099:SF49">
    <property type="entry name" value="MYOSIN HEAVY CHAIN-LIKE PROTEIN"/>
    <property type="match status" value="1"/>
</dbReference>
<evidence type="ECO:0000313" key="4">
    <source>
        <dbReference type="EMBL" id="QCD99739.1"/>
    </source>
</evidence>
<accession>A0A4D6ME75</accession>
<dbReference type="InterPro" id="IPR007321">
    <property type="entry name" value="Transposase_28"/>
</dbReference>
<reference evidence="4 5" key="1">
    <citation type="submission" date="2019-04" db="EMBL/GenBank/DDBJ databases">
        <title>An improved genome assembly and genetic linkage map for asparagus bean, Vigna unguiculata ssp. sesquipedialis.</title>
        <authorList>
            <person name="Xia Q."/>
            <person name="Zhang R."/>
            <person name="Dong Y."/>
        </authorList>
    </citation>
    <scope>NUCLEOTIDE SEQUENCE [LARGE SCALE GENOMIC DNA]</scope>
    <source>
        <tissue evidence="4">Leaf</tissue>
    </source>
</reference>
<dbReference type="Proteomes" id="UP000501690">
    <property type="component" value="Linkage Group LG7"/>
</dbReference>
<evidence type="ECO:0000256" key="1">
    <source>
        <dbReference type="SAM" id="Coils"/>
    </source>
</evidence>
<feature type="domain" description="Transposase (putative) gypsy type" evidence="3">
    <location>
        <begin position="204"/>
        <end position="266"/>
    </location>
</feature>
<name>A0A4D6ME75_VIGUN</name>
<dbReference type="PANTHER" id="PTHR31099">
    <property type="entry name" value="OS06G0165300 PROTEIN"/>
    <property type="match status" value="1"/>
</dbReference>
<keyword evidence="5" id="KW-1185">Reference proteome</keyword>
<feature type="compositionally biased region" description="Low complexity" evidence="2">
    <location>
        <begin position="413"/>
        <end position="424"/>
    </location>
</feature>
<evidence type="ECO:0000256" key="2">
    <source>
        <dbReference type="SAM" id="MobiDB-lite"/>
    </source>
</evidence>
<dbReference type="EMBL" id="CP039351">
    <property type="protein sequence ID" value="QCD99739.1"/>
    <property type="molecule type" value="Genomic_DNA"/>
</dbReference>
<feature type="region of interest" description="Disordered" evidence="2">
    <location>
        <begin position="73"/>
        <end position="97"/>
    </location>
</feature>
<gene>
    <name evidence="4" type="ORF">DEO72_LG7g1024</name>
</gene>
<feature type="compositionally biased region" description="Basic and acidic residues" evidence="2">
    <location>
        <begin position="426"/>
        <end position="437"/>
    </location>
</feature>
<feature type="compositionally biased region" description="Basic and acidic residues" evidence="2">
    <location>
        <begin position="86"/>
        <end position="97"/>
    </location>
</feature>
<evidence type="ECO:0000259" key="3">
    <source>
        <dbReference type="Pfam" id="PF04195"/>
    </source>
</evidence>
<feature type="coiled-coil region" evidence="1">
    <location>
        <begin position="782"/>
        <end position="809"/>
    </location>
</feature>
<feature type="domain" description="Transposase (putative) gypsy type" evidence="3">
    <location>
        <begin position="544"/>
        <end position="606"/>
    </location>
</feature>
<sequence length="893" mass="101231">MICADMPGRPARCDTPVPQPLSMVNSVKAKDGKRMIASIGMDCDFGRKKFYRLGFTLINVDFTMGLCMSSSSDSVSLSSSSSESMESERSIGRHVEEESTSHAAMVGRISMETVTEVREDPLEEIAESNWLAKGSYAWVAVDVHNQSSLFQWSRLLNSWLNCTPVIAKGVNRGIISLERVSVIDRVCHGQEGATEKHFYMYMCHFSQLHVRLPLDDFTMGVLRELNVAPTQMHPNNWAYMQAFRVLCQSLYLQPSPRAFLYFYDTRPRQSTTWLSLSFKHFKDGYFKVVVKEEGRSYFLNAYGSTKFPFSWTRNPSRYKDMGTDELSAVDKEVVEVLMKFSDKLPTKGRPARCDTPVPQPLSMVNSVKAKDGKRMIASIGMDCDFGRKKFYRLGFTLINVDFTMGLCMSSSSDSVSLSSSSSESMESERSIGRHVEEESTSHAAMVGRISMETVTEVREDPLEEIAESNWLAKGSYAWVAVDVHNQSSLFQWSRLLNSWLNCTPVIAKGVNRGIISLERVSVIDRVCHGQEGATEKHFYMYMCHFSQLHVRLPLDDFTMGVLRELNVAPTQMHPNNWAYMQAFRVLCQSLYLQPSPRAFLYFYDTRPRQSTTWLSLSFKHFKDGYFKVVVKEEGRSYFLNAYGSTKFPFSWTRNPSRYKDMGTDELSAVDKEESLVEVHVHGGTKRKVELPTRPDKGKDLKKVSAALLGLGSSSRAKGPKSGLIELPETSVRKDIDINLPKIIINSIDSMEPDHLVRTMVGFGSKALILSRRIGFLYRREVKEGNREKVEELQEKVDKFTEERAAWKKEKEGWEPGRVVSSESTSIQKGLRQAAFFYKYVDATDIKFDVNKDVVDGQLVNEAESSPEEEVEKEAAEEEKEAEITVEGGNDKAE</sequence>
<organism evidence="4 5">
    <name type="scientific">Vigna unguiculata</name>
    <name type="common">Cowpea</name>
    <dbReference type="NCBI Taxonomy" id="3917"/>
    <lineage>
        <taxon>Eukaryota</taxon>
        <taxon>Viridiplantae</taxon>
        <taxon>Streptophyta</taxon>
        <taxon>Embryophyta</taxon>
        <taxon>Tracheophyta</taxon>
        <taxon>Spermatophyta</taxon>
        <taxon>Magnoliopsida</taxon>
        <taxon>eudicotyledons</taxon>
        <taxon>Gunneridae</taxon>
        <taxon>Pentapetalae</taxon>
        <taxon>rosids</taxon>
        <taxon>fabids</taxon>
        <taxon>Fabales</taxon>
        <taxon>Fabaceae</taxon>
        <taxon>Papilionoideae</taxon>
        <taxon>50 kb inversion clade</taxon>
        <taxon>NPAAA clade</taxon>
        <taxon>indigoferoid/millettioid clade</taxon>
        <taxon>Phaseoleae</taxon>
        <taxon>Vigna</taxon>
    </lineage>
</organism>
<dbReference type="AlphaFoldDB" id="A0A4D6ME75"/>
<evidence type="ECO:0000313" key="5">
    <source>
        <dbReference type="Proteomes" id="UP000501690"/>
    </source>
</evidence>
<keyword evidence="1" id="KW-0175">Coiled coil</keyword>
<proteinExistence type="predicted"/>
<feature type="compositionally biased region" description="Acidic residues" evidence="2">
    <location>
        <begin position="864"/>
        <end position="880"/>
    </location>
</feature>
<dbReference type="Pfam" id="PF04195">
    <property type="entry name" value="Transposase_28"/>
    <property type="match status" value="2"/>
</dbReference>
<feature type="compositionally biased region" description="Low complexity" evidence="2">
    <location>
        <begin position="73"/>
        <end position="84"/>
    </location>
</feature>
<feature type="region of interest" description="Disordered" evidence="2">
    <location>
        <begin position="413"/>
        <end position="437"/>
    </location>
</feature>
<protein>
    <recommendedName>
        <fullName evidence="3">Transposase (putative) gypsy type domain-containing protein</fullName>
    </recommendedName>
</protein>
<feature type="region of interest" description="Disordered" evidence="2">
    <location>
        <begin position="859"/>
        <end position="893"/>
    </location>
</feature>